<evidence type="ECO:0000256" key="1">
    <source>
        <dbReference type="SAM" id="SignalP"/>
    </source>
</evidence>
<name>A0A545U3I5_9GAMM</name>
<evidence type="ECO:0000313" key="3">
    <source>
        <dbReference type="EMBL" id="TQV84031.1"/>
    </source>
</evidence>
<sequence>MNNIMRILPDRFLGCLGVVSLLGAASPGFADLADLAGDFQTELEELAAVTNQQVYENLLAQGCEDTQREADSEGCGGQTFVLFTNVRELVHTANEILGSGPTQFSLGVNLEELGFALRWTAAEEFAAQGSLSSGFVNGQLSGLAGRITALRRGARGFVVNFNGAEDVLVAGSAQRLGAGASADDGAGLNDRWSQWGGFLNGSFLYGEKAPTELENAFDFDGQDINGGIDYRISAHWVAGAVFGYQEQEVDFDSRRSIVDGGITMEGFSIMPFVLYQSDRWYFSGSAGYQSLEFDTERSIRYPSLNPDSESVDTLAVSTADAEVFSMYATAGYSWRLHEQLRLEPYLSLEYQDITVDKYRERDIFNDGFDFIVPEQNIDSFETVLGAKAQFLFSNTWGVLNPYLDLQWRHQMEDDARNIRALYASADGLGDAESFVIPTDVPDSEYYMYTLGLAAVLRGAAEGGGGGPAAGGIQAFLNWRFIDGLDNYEQDVIALGVRYEF</sequence>
<dbReference type="SMART" id="SM00869">
    <property type="entry name" value="Autotransporter"/>
    <property type="match status" value="1"/>
</dbReference>
<protein>
    <submittedName>
        <fullName evidence="3">Autotransporter outer membrane beta-barrel domain-containing protein</fullName>
    </submittedName>
</protein>
<dbReference type="OrthoDB" id="5699539at2"/>
<keyword evidence="4" id="KW-1185">Reference proteome</keyword>
<dbReference type="AlphaFoldDB" id="A0A545U3I5"/>
<dbReference type="InterPro" id="IPR036709">
    <property type="entry name" value="Autotransporte_beta_dom_sf"/>
</dbReference>
<evidence type="ECO:0000313" key="4">
    <source>
        <dbReference type="Proteomes" id="UP000319732"/>
    </source>
</evidence>
<evidence type="ECO:0000259" key="2">
    <source>
        <dbReference type="PROSITE" id="PS51208"/>
    </source>
</evidence>
<dbReference type="SUPFAM" id="SSF103515">
    <property type="entry name" value="Autotransporter"/>
    <property type="match status" value="1"/>
</dbReference>
<feature type="domain" description="Autotransporter" evidence="2">
    <location>
        <begin position="187"/>
        <end position="500"/>
    </location>
</feature>
<dbReference type="PROSITE" id="PS51208">
    <property type="entry name" value="AUTOTRANSPORTER"/>
    <property type="match status" value="1"/>
</dbReference>
<dbReference type="Proteomes" id="UP000319732">
    <property type="component" value="Unassembled WGS sequence"/>
</dbReference>
<accession>A0A545U3I5</accession>
<dbReference type="InterPro" id="IPR005546">
    <property type="entry name" value="Autotransporte_beta"/>
</dbReference>
<feature type="chain" id="PRO_5021990647" evidence="1">
    <location>
        <begin position="31"/>
        <end position="500"/>
    </location>
</feature>
<dbReference type="EMBL" id="VHSG01000006">
    <property type="protein sequence ID" value="TQV84031.1"/>
    <property type="molecule type" value="Genomic_DNA"/>
</dbReference>
<gene>
    <name evidence="3" type="ORF">FKG94_05025</name>
</gene>
<reference evidence="3 4" key="1">
    <citation type="submission" date="2019-06" db="EMBL/GenBank/DDBJ databases">
        <title>Whole genome sequence for Cellvibrionaceae sp. R142.</title>
        <authorList>
            <person name="Wang G."/>
        </authorList>
    </citation>
    <scope>NUCLEOTIDE SEQUENCE [LARGE SCALE GENOMIC DNA]</scope>
    <source>
        <strain evidence="3 4">R142</strain>
    </source>
</reference>
<proteinExistence type="predicted"/>
<organism evidence="3 4">
    <name type="scientific">Exilibacterium tricleocarpae</name>
    <dbReference type="NCBI Taxonomy" id="2591008"/>
    <lineage>
        <taxon>Bacteria</taxon>
        <taxon>Pseudomonadati</taxon>
        <taxon>Pseudomonadota</taxon>
        <taxon>Gammaproteobacteria</taxon>
        <taxon>Cellvibrionales</taxon>
        <taxon>Cellvibrionaceae</taxon>
        <taxon>Exilibacterium</taxon>
    </lineage>
</organism>
<dbReference type="Gene3D" id="2.40.128.130">
    <property type="entry name" value="Autotransporter beta-domain"/>
    <property type="match status" value="1"/>
</dbReference>
<feature type="signal peptide" evidence="1">
    <location>
        <begin position="1"/>
        <end position="30"/>
    </location>
</feature>
<dbReference type="Pfam" id="PF03797">
    <property type="entry name" value="Autotransporter"/>
    <property type="match status" value="1"/>
</dbReference>
<comment type="caution">
    <text evidence="3">The sequence shown here is derived from an EMBL/GenBank/DDBJ whole genome shotgun (WGS) entry which is preliminary data.</text>
</comment>
<keyword evidence="1" id="KW-0732">Signal</keyword>